<gene>
    <name evidence="16" type="ORF">B0H17DRAFT_1089466</name>
</gene>
<comment type="catalytic activity">
    <reaction evidence="13">
        <text>a 1,2-diacyl-sn-glycerol + H2O = a 2-acylglycerol + a fatty acid + H(+)</text>
        <dbReference type="Rhea" id="RHEA:33275"/>
        <dbReference type="ChEBI" id="CHEBI:15377"/>
        <dbReference type="ChEBI" id="CHEBI:15378"/>
        <dbReference type="ChEBI" id="CHEBI:17389"/>
        <dbReference type="ChEBI" id="CHEBI:17815"/>
        <dbReference type="ChEBI" id="CHEBI:28868"/>
        <dbReference type="EC" id="3.1.1.116"/>
    </reaction>
    <physiologicalReaction direction="left-to-right" evidence="13">
        <dbReference type="Rhea" id="RHEA:33276"/>
    </physiologicalReaction>
</comment>
<dbReference type="PANTHER" id="PTHR45792">
    <property type="entry name" value="DIACYLGLYCEROL LIPASE HOMOLOG-RELATED"/>
    <property type="match status" value="1"/>
</dbReference>
<dbReference type="GO" id="GO:0046340">
    <property type="term" value="P:diacylglycerol catabolic process"/>
    <property type="evidence" value="ECO:0007669"/>
    <property type="project" value="TreeGrafter"/>
</dbReference>
<evidence type="ECO:0000256" key="9">
    <source>
        <dbReference type="ARBA" id="ARBA00022963"/>
    </source>
</evidence>
<evidence type="ECO:0000256" key="13">
    <source>
        <dbReference type="ARBA" id="ARBA00024531"/>
    </source>
</evidence>
<keyword evidence="3" id="KW-1003">Cell membrane</keyword>
<dbReference type="GO" id="GO:0019369">
    <property type="term" value="P:arachidonate metabolic process"/>
    <property type="evidence" value="ECO:0007669"/>
    <property type="project" value="TreeGrafter"/>
</dbReference>
<keyword evidence="10" id="KW-1133">Transmembrane helix</keyword>
<keyword evidence="5" id="KW-0812">Transmembrane</keyword>
<dbReference type="GO" id="GO:0046872">
    <property type="term" value="F:metal ion binding"/>
    <property type="evidence" value="ECO:0007669"/>
    <property type="project" value="UniProtKB-KW"/>
</dbReference>
<evidence type="ECO:0000256" key="1">
    <source>
        <dbReference type="ARBA" id="ARBA00001913"/>
    </source>
</evidence>
<feature type="domain" description="Fungal lipase-type" evidence="15">
    <location>
        <begin position="403"/>
        <end position="584"/>
    </location>
</feature>
<keyword evidence="8" id="KW-0106">Calcium</keyword>
<evidence type="ECO:0000256" key="14">
    <source>
        <dbReference type="ARBA" id="ARBA00026104"/>
    </source>
</evidence>
<evidence type="ECO:0000256" key="6">
    <source>
        <dbReference type="ARBA" id="ARBA00022723"/>
    </source>
</evidence>
<dbReference type="EMBL" id="JARKIE010000208">
    <property type="protein sequence ID" value="KAJ7666506.1"/>
    <property type="molecule type" value="Genomic_DNA"/>
</dbReference>
<sequence length="725" mass="78111">MSKAWDTYSRQGIDLASYASSLTFSAVKTGTRLGFAVTRGIASTAVGITTTVVDHTLFGGLPVVRPIGSAVSTVLSLAEQIALAPIFLSEYITSTSLLAAHSSINLLSAIIPGSSEASFSLSSFITLVKRELKEPAAGESLPEKQFGITQIARAIVAWVALQGVTQEWDEKRWLENMREIHVKDVPKSFDSIMRARRGSRVRVTSDVIFPGNRGQLIVADIGEASPLRAQSFFTLNKGKTTGRGPASKRPTIAPEPRTMTNAQLKATLRRLSKLVLAGYGGASLLFFGVSLTAAHGPTTGNSASEKVVEEAHLAQAIDASEAEAAGDFPEFDAPAGLGDPQYSWWDVLLGKHDHEIFEGYANTSEEKADKDIKEKMRATAKIGAEHLMPRFWVLTDHSRCQIVLVLRGTMSLNEIAVDLTCEEEEFEPATTATSEADETPLPGQFIFPTGRPQAHFPTGAASAASSSHSSRHHAHGGMLRMARAMGGVGKPVQLAVHEALLHNPDYELVLCGHSLGAGVAGLLGLMWADPKTCLTVQSSGLPIDRRVSVYCFAPPSLIDAALGKLADKLIVSFVYSHDVVSRLSLGAIRDLGAAAMWLCDGNEAKGGRTASEGAGYTAVTSRAKQWKAGSGTPDDPHWFVSVRKTLEANMHMANMVPPGRVLWAMRDNDFFPAHRQTANSDSAPDKLRLFEVLDAEKVFSQIVFARDMLSAHLPHQYDRALHELL</sequence>
<evidence type="ECO:0000256" key="10">
    <source>
        <dbReference type="ARBA" id="ARBA00022989"/>
    </source>
</evidence>
<protein>
    <recommendedName>
        <fullName evidence="14">sn-1-specific diacylglycerol lipase</fullName>
        <ecNumber evidence="14">3.1.1.116</ecNumber>
    </recommendedName>
</protein>
<reference evidence="16" key="1">
    <citation type="submission" date="2023-03" db="EMBL/GenBank/DDBJ databases">
        <title>Massive genome expansion in bonnet fungi (Mycena s.s.) driven by repeated elements and novel gene families across ecological guilds.</title>
        <authorList>
            <consortium name="Lawrence Berkeley National Laboratory"/>
            <person name="Harder C.B."/>
            <person name="Miyauchi S."/>
            <person name="Viragh M."/>
            <person name="Kuo A."/>
            <person name="Thoen E."/>
            <person name="Andreopoulos B."/>
            <person name="Lu D."/>
            <person name="Skrede I."/>
            <person name="Drula E."/>
            <person name="Henrissat B."/>
            <person name="Morin E."/>
            <person name="Kohler A."/>
            <person name="Barry K."/>
            <person name="LaButti K."/>
            <person name="Morin E."/>
            <person name="Salamov A."/>
            <person name="Lipzen A."/>
            <person name="Mereny Z."/>
            <person name="Hegedus B."/>
            <person name="Baldrian P."/>
            <person name="Stursova M."/>
            <person name="Weitz H."/>
            <person name="Taylor A."/>
            <person name="Grigoriev I.V."/>
            <person name="Nagy L.G."/>
            <person name="Martin F."/>
            <person name="Kauserud H."/>
        </authorList>
    </citation>
    <scope>NUCLEOTIDE SEQUENCE</scope>
    <source>
        <strain evidence="16">CBHHK067</strain>
    </source>
</reference>
<evidence type="ECO:0000259" key="15">
    <source>
        <dbReference type="Pfam" id="PF01764"/>
    </source>
</evidence>
<dbReference type="PANTHER" id="PTHR45792:SF8">
    <property type="entry name" value="DIACYLGLYCEROL LIPASE-ALPHA"/>
    <property type="match status" value="1"/>
</dbReference>
<organism evidence="16 17">
    <name type="scientific">Mycena rosella</name>
    <name type="common">Pink bonnet</name>
    <name type="synonym">Agaricus rosellus</name>
    <dbReference type="NCBI Taxonomy" id="1033263"/>
    <lineage>
        <taxon>Eukaryota</taxon>
        <taxon>Fungi</taxon>
        <taxon>Dikarya</taxon>
        <taxon>Basidiomycota</taxon>
        <taxon>Agaricomycotina</taxon>
        <taxon>Agaricomycetes</taxon>
        <taxon>Agaricomycetidae</taxon>
        <taxon>Agaricales</taxon>
        <taxon>Marasmiineae</taxon>
        <taxon>Mycenaceae</taxon>
        <taxon>Mycena</taxon>
    </lineage>
</organism>
<keyword evidence="17" id="KW-1185">Reference proteome</keyword>
<evidence type="ECO:0000256" key="2">
    <source>
        <dbReference type="ARBA" id="ARBA00004651"/>
    </source>
</evidence>
<dbReference type="CDD" id="cd00519">
    <property type="entry name" value="Lipase_3"/>
    <property type="match status" value="1"/>
</dbReference>
<accession>A0AAD7CWG9</accession>
<name>A0AAD7CWG9_MYCRO</name>
<evidence type="ECO:0000256" key="8">
    <source>
        <dbReference type="ARBA" id="ARBA00022837"/>
    </source>
</evidence>
<dbReference type="SUPFAM" id="SSF53474">
    <property type="entry name" value="alpha/beta-Hydrolases"/>
    <property type="match status" value="1"/>
</dbReference>
<keyword evidence="4" id="KW-0597">Phosphoprotein</keyword>
<keyword evidence="9" id="KW-0442">Lipid degradation</keyword>
<evidence type="ECO:0000313" key="16">
    <source>
        <dbReference type="EMBL" id="KAJ7666506.1"/>
    </source>
</evidence>
<keyword evidence="12" id="KW-0472">Membrane</keyword>
<evidence type="ECO:0000256" key="3">
    <source>
        <dbReference type="ARBA" id="ARBA00022475"/>
    </source>
</evidence>
<evidence type="ECO:0000256" key="11">
    <source>
        <dbReference type="ARBA" id="ARBA00023098"/>
    </source>
</evidence>
<dbReference type="InterPro" id="IPR029058">
    <property type="entry name" value="AB_hydrolase_fold"/>
</dbReference>
<evidence type="ECO:0000256" key="7">
    <source>
        <dbReference type="ARBA" id="ARBA00022801"/>
    </source>
</evidence>
<dbReference type="AlphaFoldDB" id="A0AAD7CWG9"/>
<evidence type="ECO:0000256" key="4">
    <source>
        <dbReference type="ARBA" id="ARBA00022553"/>
    </source>
</evidence>
<evidence type="ECO:0000256" key="5">
    <source>
        <dbReference type="ARBA" id="ARBA00022692"/>
    </source>
</evidence>
<evidence type="ECO:0000256" key="12">
    <source>
        <dbReference type="ARBA" id="ARBA00023136"/>
    </source>
</evidence>
<keyword evidence="6" id="KW-0479">Metal-binding</keyword>
<dbReference type="GO" id="GO:0005886">
    <property type="term" value="C:plasma membrane"/>
    <property type="evidence" value="ECO:0007669"/>
    <property type="project" value="UniProtKB-SubCell"/>
</dbReference>
<proteinExistence type="predicted"/>
<dbReference type="Pfam" id="PF01764">
    <property type="entry name" value="Lipase_3"/>
    <property type="match status" value="1"/>
</dbReference>
<comment type="cofactor">
    <cofactor evidence="1">
        <name>Ca(2+)</name>
        <dbReference type="ChEBI" id="CHEBI:29108"/>
    </cofactor>
</comment>
<keyword evidence="7" id="KW-0378">Hydrolase</keyword>
<dbReference type="InterPro" id="IPR002921">
    <property type="entry name" value="Fungal_lipase-type"/>
</dbReference>
<dbReference type="Gene3D" id="3.40.50.1820">
    <property type="entry name" value="alpha/beta hydrolase"/>
    <property type="match status" value="1"/>
</dbReference>
<keyword evidence="11" id="KW-0443">Lipid metabolism</keyword>
<dbReference type="EC" id="3.1.1.116" evidence="14"/>
<comment type="caution">
    <text evidence="16">The sequence shown here is derived from an EMBL/GenBank/DDBJ whole genome shotgun (WGS) entry which is preliminary data.</text>
</comment>
<comment type="subcellular location">
    <subcellularLocation>
        <location evidence="2">Cell membrane</location>
        <topology evidence="2">Multi-pass membrane protein</topology>
    </subcellularLocation>
</comment>
<dbReference type="InterPro" id="IPR052214">
    <property type="entry name" value="DAG_Lipase-Related"/>
</dbReference>
<dbReference type="GO" id="GO:0016298">
    <property type="term" value="F:lipase activity"/>
    <property type="evidence" value="ECO:0007669"/>
    <property type="project" value="TreeGrafter"/>
</dbReference>
<evidence type="ECO:0000313" key="17">
    <source>
        <dbReference type="Proteomes" id="UP001221757"/>
    </source>
</evidence>
<dbReference type="Proteomes" id="UP001221757">
    <property type="component" value="Unassembled WGS sequence"/>
</dbReference>